<dbReference type="InterPro" id="IPR036390">
    <property type="entry name" value="WH_DNA-bd_sf"/>
</dbReference>
<keyword evidence="7" id="KW-1185">Reference proteome</keyword>
<name>A0A267FKX3_9PLAT</name>
<reference evidence="6 7" key="1">
    <citation type="submission" date="2017-06" db="EMBL/GenBank/DDBJ databases">
        <title>A platform for efficient transgenesis in Macrostomum lignano, a flatworm model organism for stem cell research.</title>
        <authorList>
            <person name="Berezikov E."/>
        </authorList>
    </citation>
    <scope>NUCLEOTIDE SEQUENCE [LARGE SCALE GENOMIC DNA]</scope>
    <source>
        <strain evidence="6">DV1</strain>
        <tissue evidence="6">Whole organism</tissue>
    </source>
</reference>
<comment type="caution">
    <text evidence="6">The sequence shown here is derived from an EMBL/GenBank/DDBJ whole genome shotgun (WGS) entry which is preliminary data.</text>
</comment>
<evidence type="ECO:0000256" key="2">
    <source>
        <dbReference type="ARBA" id="ARBA00011038"/>
    </source>
</evidence>
<accession>A0A267FKX3</accession>
<evidence type="ECO:0000256" key="1">
    <source>
        <dbReference type="ARBA" id="ARBA00004123"/>
    </source>
</evidence>
<dbReference type="PANTHER" id="PTHR12780">
    <property type="entry name" value="RNA POLYMERASE III DNA DIRECTED , 39KD SUBUNIT-RELATED"/>
    <property type="match status" value="1"/>
</dbReference>
<evidence type="ECO:0008006" key="8">
    <source>
        <dbReference type="Google" id="ProtNLM"/>
    </source>
</evidence>
<evidence type="ECO:0000256" key="3">
    <source>
        <dbReference type="ARBA" id="ARBA00022478"/>
    </source>
</evidence>
<dbReference type="Pfam" id="PF05158">
    <property type="entry name" value="RNA_pol_Rpc34"/>
    <property type="match status" value="1"/>
</dbReference>
<sequence length="316" mass="34528">KFIVLIIKLKMSTATVKPDPDDIQTRLLNLAGQLPAGINQAALRSHLSDLPMDRIIQCINQLTQSGKLEVLQTANRELLWRLRDASADRRLDGLDTKEVMVYEQLRAFGNKGASAQQLQSRSAMPQREIGKCLNSLEAKKLVKIVRPVGHAKKKIFMLFELEPDASLQAGTFFSGEGFDQEFVDVLCQQCTLYLRRKAEAAATSAATTSASATLEEVQQFIGQSRVSTVALSLDDIRRVLRALTLEGVVETRPGPYAGAGSSCLYRLARSQLPTSGDFGAVRVPCVSCPVAPDCRIGGEISPIGCVYLTDWAKGQF</sequence>
<dbReference type="InterPro" id="IPR016049">
    <property type="entry name" value="RNA_pol_Rpc34-like"/>
</dbReference>
<dbReference type="FunFam" id="1.10.10.10:FF:000237">
    <property type="entry name" value="DNA-directed RNA polymerase III subunit RPC6"/>
    <property type="match status" value="1"/>
</dbReference>
<dbReference type="InterPro" id="IPR036388">
    <property type="entry name" value="WH-like_DNA-bd_sf"/>
</dbReference>
<dbReference type="AlphaFoldDB" id="A0A267FKX3"/>
<feature type="non-terminal residue" evidence="6">
    <location>
        <position position="1"/>
    </location>
</feature>
<dbReference type="InterPro" id="IPR007832">
    <property type="entry name" value="RNA_pol_Rpc34"/>
</dbReference>
<keyword evidence="3" id="KW-0240">DNA-directed RNA polymerase</keyword>
<evidence type="ECO:0000256" key="4">
    <source>
        <dbReference type="ARBA" id="ARBA00023163"/>
    </source>
</evidence>
<dbReference type="GO" id="GO:0006383">
    <property type="term" value="P:transcription by RNA polymerase III"/>
    <property type="evidence" value="ECO:0007669"/>
    <property type="project" value="InterPro"/>
</dbReference>
<dbReference type="Proteomes" id="UP000215902">
    <property type="component" value="Unassembled WGS sequence"/>
</dbReference>
<protein>
    <recommendedName>
        <fullName evidence="8">DNA-directed RNA polymerase III subunit RPC6</fullName>
    </recommendedName>
</protein>
<comment type="subcellular location">
    <subcellularLocation>
        <location evidence="1">Nucleus</location>
    </subcellularLocation>
</comment>
<proteinExistence type="inferred from homology"/>
<dbReference type="SUPFAM" id="SSF46785">
    <property type="entry name" value="Winged helix' DNA-binding domain"/>
    <property type="match status" value="2"/>
</dbReference>
<keyword evidence="5" id="KW-0539">Nucleus</keyword>
<dbReference type="PIRSF" id="PIRSF028763">
    <property type="entry name" value="RNA_pol_Rpc34"/>
    <property type="match status" value="1"/>
</dbReference>
<keyword evidence="4" id="KW-0804">Transcription</keyword>
<dbReference type="OrthoDB" id="613763at2759"/>
<dbReference type="STRING" id="282301.A0A267FKX3"/>
<dbReference type="Gene3D" id="1.10.10.10">
    <property type="entry name" value="Winged helix-like DNA-binding domain superfamily/Winged helix DNA-binding domain"/>
    <property type="match status" value="2"/>
</dbReference>
<evidence type="ECO:0000313" key="6">
    <source>
        <dbReference type="EMBL" id="PAA73699.1"/>
    </source>
</evidence>
<dbReference type="GO" id="GO:0005666">
    <property type="term" value="C:RNA polymerase III complex"/>
    <property type="evidence" value="ECO:0007669"/>
    <property type="project" value="InterPro"/>
</dbReference>
<gene>
    <name evidence="6" type="ORF">BOX15_Mlig008463g1</name>
</gene>
<comment type="similarity">
    <text evidence="2">Belongs to the eukaryotic RPC34/RPC39 RNA polymerase subunit family.</text>
</comment>
<organism evidence="6 7">
    <name type="scientific">Macrostomum lignano</name>
    <dbReference type="NCBI Taxonomy" id="282301"/>
    <lineage>
        <taxon>Eukaryota</taxon>
        <taxon>Metazoa</taxon>
        <taxon>Spiralia</taxon>
        <taxon>Lophotrochozoa</taxon>
        <taxon>Platyhelminthes</taxon>
        <taxon>Rhabditophora</taxon>
        <taxon>Macrostomorpha</taxon>
        <taxon>Macrostomida</taxon>
        <taxon>Macrostomidae</taxon>
        <taxon>Macrostomum</taxon>
    </lineage>
</organism>
<evidence type="ECO:0000313" key="7">
    <source>
        <dbReference type="Proteomes" id="UP000215902"/>
    </source>
</evidence>
<evidence type="ECO:0000256" key="5">
    <source>
        <dbReference type="ARBA" id="ARBA00023242"/>
    </source>
</evidence>
<dbReference type="EMBL" id="NIVC01000997">
    <property type="protein sequence ID" value="PAA73699.1"/>
    <property type="molecule type" value="Genomic_DNA"/>
</dbReference>